<proteinExistence type="predicted"/>
<dbReference type="GO" id="GO:0005783">
    <property type="term" value="C:endoplasmic reticulum"/>
    <property type="evidence" value="ECO:0007669"/>
    <property type="project" value="TreeGrafter"/>
</dbReference>
<keyword evidence="6" id="KW-1185">Reference proteome</keyword>
<dbReference type="Gene3D" id="3.10.20.90">
    <property type="entry name" value="Phosphatidylinositol 3-kinase Catalytic Subunit, Chain A, domain 1"/>
    <property type="match status" value="1"/>
</dbReference>
<dbReference type="InterPro" id="IPR036249">
    <property type="entry name" value="Thioredoxin-like_sf"/>
</dbReference>
<feature type="domain" description="UBX" evidence="4">
    <location>
        <begin position="270"/>
        <end position="356"/>
    </location>
</feature>
<dbReference type="PANTHER" id="PTHR23322">
    <property type="entry name" value="FAS-ASSOCIATED PROTEIN"/>
    <property type="match status" value="1"/>
</dbReference>
<dbReference type="SUPFAM" id="SSF52833">
    <property type="entry name" value="Thioredoxin-like"/>
    <property type="match status" value="1"/>
</dbReference>
<evidence type="ECO:0000256" key="1">
    <source>
        <dbReference type="ARBA" id="ARBA00023054"/>
    </source>
</evidence>
<keyword evidence="1" id="KW-0175">Coiled coil</keyword>
<dbReference type="InterPro" id="IPR049483">
    <property type="entry name" value="FAF1_2-like_UAS"/>
</dbReference>
<comment type="caution">
    <text evidence="5">The sequence shown here is derived from an EMBL/GenBank/DDBJ whole genome shotgun (WGS) entry which is preliminary data.</text>
</comment>
<dbReference type="AlphaFoldDB" id="A0AAW2ZRU4"/>
<dbReference type="PANTHER" id="PTHR23322:SF1">
    <property type="entry name" value="FAS-ASSOCIATED FACTOR 2"/>
    <property type="match status" value="1"/>
</dbReference>
<dbReference type="InterPro" id="IPR001012">
    <property type="entry name" value="UBX_dom"/>
</dbReference>
<evidence type="ECO:0000256" key="3">
    <source>
        <dbReference type="SAM" id="SignalP"/>
    </source>
</evidence>
<reference evidence="5 6" key="1">
    <citation type="submission" date="2024-03" db="EMBL/GenBank/DDBJ databases">
        <title>The Acrasis kona genome and developmental transcriptomes reveal deep origins of eukaryotic multicellular pathways.</title>
        <authorList>
            <person name="Sheikh S."/>
            <person name="Fu C.-J."/>
            <person name="Brown M.W."/>
            <person name="Baldauf S.L."/>
        </authorList>
    </citation>
    <scope>NUCLEOTIDE SEQUENCE [LARGE SCALE GENOMIC DNA]</scope>
    <source>
        <strain evidence="5 6">ATCC MYA-3509</strain>
    </source>
</reference>
<dbReference type="InterPro" id="IPR029071">
    <property type="entry name" value="Ubiquitin-like_domsf"/>
</dbReference>
<dbReference type="Proteomes" id="UP001431209">
    <property type="component" value="Unassembled WGS sequence"/>
</dbReference>
<dbReference type="Gene3D" id="3.40.30.10">
    <property type="entry name" value="Glutaredoxin"/>
    <property type="match status" value="1"/>
</dbReference>
<sequence length="366" mass="43040">MLKSTLSATSRLFLWLWSLFKSCFGYRIRNMYHPISQTPQGGIEMTEARRFQNKFDDEYGTIHPKFFNGDFKAALELIKKEYKMLLVYLHSPLHINTPRFCNEVLCKEGFKEFVEENFVFFAADISNREGYALSNQLRATTYPFLIAGVSTGGKFQPLLRLEGQLDMDSVMAQLIDAQENAEPTLNIAKAEDQERTMARTQREEQDRAYQASLERDRQLEIERQEKKDRELQVQRQIQEKQRLKEERLTRIQTERQALYEQFTSTPQSSLNKELTTIRFHFPDGSRAEYKFNKNDSNKRLFEYIHALPRTKFVAWEPRVDSDFENYEITTNFPKKAVDINATLAQSNLNNALLYVREIAQDEDEEV</sequence>
<dbReference type="CDD" id="cd02958">
    <property type="entry name" value="UAS"/>
    <property type="match status" value="1"/>
</dbReference>
<feature type="region of interest" description="Disordered" evidence="2">
    <location>
        <begin position="192"/>
        <end position="213"/>
    </location>
</feature>
<dbReference type="GO" id="GO:0036503">
    <property type="term" value="P:ERAD pathway"/>
    <property type="evidence" value="ECO:0007669"/>
    <property type="project" value="TreeGrafter"/>
</dbReference>
<dbReference type="InterPro" id="IPR050730">
    <property type="entry name" value="UBX_domain-protein"/>
</dbReference>
<dbReference type="EMBL" id="JAOPGA020001865">
    <property type="protein sequence ID" value="KAL0491832.1"/>
    <property type="molecule type" value="Genomic_DNA"/>
</dbReference>
<organism evidence="5 6">
    <name type="scientific">Acrasis kona</name>
    <dbReference type="NCBI Taxonomy" id="1008807"/>
    <lineage>
        <taxon>Eukaryota</taxon>
        <taxon>Discoba</taxon>
        <taxon>Heterolobosea</taxon>
        <taxon>Tetramitia</taxon>
        <taxon>Eutetramitia</taxon>
        <taxon>Acrasidae</taxon>
        <taxon>Acrasis</taxon>
    </lineage>
</organism>
<keyword evidence="3" id="KW-0732">Signal</keyword>
<dbReference type="InterPro" id="IPR006577">
    <property type="entry name" value="UAS"/>
</dbReference>
<evidence type="ECO:0000313" key="5">
    <source>
        <dbReference type="EMBL" id="KAL0491832.1"/>
    </source>
</evidence>
<protein>
    <submittedName>
        <fullName evidence="5">FAS-associated factor</fullName>
    </submittedName>
</protein>
<dbReference type="PROSITE" id="PS50033">
    <property type="entry name" value="UBX"/>
    <property type="match status" value="1"/>
</dbReference>
<dbReference type="GO" id="GO:0043130">
    <property type="term" value="F:ubiquitin binding"/>
    <property type="evidence" value="ECO:0007669"/>
    <property type="project" value="TreeGrafter"/>
</dbReference>
<dbReference type="SUPFAM" id="SSF54236">
    <property type="entry name" value="Ubiquitin-like"/>
    <property type="match status" value="1"/>
</dbReference>
<gene>
    <name evidence="5" type="ORF">AKO1_010254</name>
</gene>
<accession>A0AAW2ZRU4</accession>
<evidence type="ECO:0000256" key="2">
    <source>
        <dbReference type="SAM" id="MobiDB-lite"/>
    </source>
</evidence>
<name>A0AAW2ZRU4_9EUKA</name>
<dbReference type="SMART" id="SM00594">
    <property type="entry name" value="UAS"/>
    <property type="match status" value="1"/>
</dbReference>
<evidence type="ECO:0000313" key="6">
    <source>
        <dbReference type="Proteomes" id="UP001431209"/>
    </source>
</evidence>
<feature type="chain" id="PRO_5043901538" evidence="3">
    <location>
        <begin position="26"/>
        <end position="366"/>
    </location>
</feature>
<feature type="signal peptide" evidence="3">
    <location>
        <begin position="1"/>
        <end position="25"/>
    </location>
</feature>
<dbReference type="Pfam" id="PF00789">
    <property type="entry name" value="UBX"/>
    <property type="match status" value="1"/>
</dbReference>
<evidence type="ECO:0000259" key="4">
    <source>
        <dbReference type="PROSITE" id="PS50033"/>
    </source>
</evidence>
<dbReference type="Pfam" id="PF21021">
    <property type="entry name" value="FAF1"/>
    <property type="match status" value="1"/>
</dbReference>